<dbReference type="OMA" id="CIGKNIH"/>
<dbReference type="Proteomes" id="UP000008237">
    <property type="component" value="Unassembled WGS sequence"/>
</dbReference>
<keyword evidence="2" id="KW-1185">Reference proteome</keyword>
<dbReference type="EMBL" id="GL452690">
    <property type="protein sequence ID" value="EFN76997.1"/>
    <property type="molecule type" value="Genomic_DNA"/>
</dbReference>
<dbReference type="InParanoid" id="E2C4Y2"/>
<sequence>MLCNHIAEQLENIFDYNERLRFHIRDDPFELSERQFINLFRLKKETANRLINIVEDNFVEPSRSSALDATVQGLVALHFYGLGSYQNCIGKNIHMAISQPSVSRCVRNVTNILNLPEIFNDWVCFSNTFQKLQQLRNKLVYIQKN</sequence>
<proteinExistence type="predicted"/>
<evidence type="ECO:0000313" key="2">
    <source>
        <dbReference type="Proteomes" id="UP000008237"/>
    </source>
</evidence>
<dbReference type="OrthoDB" id="7548086at2759"/>
<reference evidence="1 2" key="1">
    <citation type="journal article" date="2010" name="Science">
        <title>Genomic comparison of the ants Camponotus floridanus and Harpegnathos saltator.</title>
        <authorList>
            <person name="Bonasio R."/>
            <person name="Zhang G."/>
            <person name="Ye C."/>
            <person name="Mutti N.S."/>
            <person name="Fang X."/>
            <person name="Qin N."/>
            <person name="Donahue G."/>
            <person name="Yang P."/>
            <person name="Li Q."/>
            <person name="Li C."/>
            <person name="Zhang P."/>
            <person name="Huang Z."/>
            <person name="Berger S.L."/>
            <person name="Reinberg D."/>
            <person name="Wang J."/>
            <person name="Liebig J."/>
        </authorList>
    </citation>
    <scope>NUCLEOTIDE SEQUENCE [LARGE SCALE GENOMIC DNA]</scope>
    <source>
        <strain evidence="1 2">R22 G/1</strain>
    </source>
</reference>
<name>E2C4Y2_HARSA</name>
<dbReference type="AlphaFoldDB" id="E2C4Y2"/>
<evidence type="ECO:0000313" key="1">
    <source>
        <dbReference type="EMBL" id="EFN76997.1"/>
    </source>
</evidence>
<protein>
    <submittedName>
        <fullName evidence="1">Putative nuclease HARBI1</fullName>
    </submittedName>
</protein>
<accession>E2C4Y2</accession>
<gene>
    <name evidence="1" type="ORF">EAI_06670</name>
</gene>
<organism evidence="2">
    <name type="scientific">Harpegnathos saltator</name>
    <name type="common">Jerdon's jumping ant</name>
    <dbReference type="NCBI Taxonomy" id="610380"/>
    <lineage>
        <taxon>Eukaryota</taxon>
        <taxon>Metazoa</taxon>
        <taxon>Ecdysozoa</taxon>
        <taxon>Arthropoda</taxon>
        <taxon>Hexapoda</taxon>
        <taxon>Insecta</taxon>
        <taxon>Pterygota</taxon>
        <taxon>Neoptera</taxon>
        <taxon>Endopterygota</taxon>
        <taxon>Hymenoptera</taxon>
        <taxon>Apocrita</taxon>
        <taxon>Aculeata</taxon>
        <taxon>Formicoidea</taxon>
        <taxon>Formicidae</taxon>
        <taxon>Ponerinae</taxon>
        <taxon>Ponerini</taxon>
        <taxon>Harpegnathos</taxon>
    </lineage>
</organism>